<organism evidence="1 2">
    <name type="scientific">Octopus vulgaris</name>
    <name type="common">Common octopus</name>
    <dbReference type="NCBI Taxonomy" id="6645"/>
    <lineage>
        <taxon>Eukaryota</taxon>
        <taxon>Metazoa</taxon>
        <taxon>Spiralia</taxon>
        <taxon>Lophotrochozoa</taxon>
        <taxon>Mollusca</taxon>
        <taxon>Cephalopoda</taxon>
        <taxon>Coleoidea</taxon>
        <taxon>Octopodiformes</taxon>
        <taxon>Octopoda</taxon>
        <taxon>Incirrata</taxon>
        <taxon>Octopodidae</taxon>
        <taxon>Octopus</taxon>
    </lineage>
</organism>
<sequence>MIKHLTCLRESNDLKPWPYNVTKCVLLIKSFHSAQPIDAENLVWQENAMIVSNGPKDMSEKMLIDFLEEKGN</sequence>
<dbReference type="AlphaFoldDB" id="A0AA36AJX9"/>
<gene>
    <name evidence="1" type="ORF">OCTVUL_1B024571</name>
</gene>
<dbReference type="EMBL" id="OX597814">
    <property type="protein sequence ID" value="CAI9716756.1"/>
    <property type="molecule type" value="Genomic_DNA"/>
</dbReference>
<reference evidence="1" key="1">
    <citation type="submission" date="2023-08" db="EMBL/GenBank/DDBJ databases">
        <authorList>
            <person name="Alioto T."/>
            <person name="Alioto T."/>
            <person name="Gomez Garrido J."/>
        </authorList>
    </citation>
    <scope>NUCLEOTIDE SEQUENCE</scope>
</reference>
<accession>A0AA36AJX9</accession>
<dbReference type="Proteomes" id="UP001162480">
    <property type="component" value="Chromosome 1"/>
</dbReference>
<protein>
    <submittedName>
        <fullName evidence="1">Uncharacterized protein</fullName>
    </submittedName>
</protein>
<proteinExistence type="predicted"/>
<evidence type="ECO:0000313" key="2">
    <source>
        <dbReference type="Proteomes" id="UP001162480"/>
    </source>
</evidence>
<keyword evidence="2" id="KW-1185">Reference proteome</keyword>
<evidence type="ECO:0000313" key="1">
    <source>
        <dbReference type="EMBL" id="CAI9716756.1"/>
    </source>
</evidence>
<name>A0AA36AJX9_OCTVU</name>